<feature type="transmembrane region" description="Helical" evidence="1">
    <location>
        <begin position="181"/>
        <end position="204"/>
    </location>
</feature>
<dbReference type="Pfam" id="PF05753">
    <property type="entry name" value="TRAP_beta"/>
    <property type="match status" value="1"/>
</dbReference>
<feature type="chain" id="PRO_5015858970" description="Translocon-associated protein subunit beta" evidence="2">
    <location>
        <begin position="25"/>
        <end position="224"/>
    </location>
</feature>
<keyword evidence="1" id="KW-1133">Transmembrane helix</keyword>
<organism evidence="3 4">
    <name type="scientific">Raphidocelis subcapitata</name>
    <dbReference type="NCBI Taxonomy" id="307507"/>
    <lineage>
        <taxon>Eukaryota</taxon>
        <taxon>Viridiplantae</taxon>
        <taxon>Chlorophyta</taxon>
        <taxon>core chlorophytes</taxon>
        <taxon>Chlorophyceae</taxon>
        <taxon>CS clade</taxon>
        <taxon>Sphaeropleales</taxon>
        <taxon>Selenastraceae</taxon>
        <taxon>Raphidocelis</taxon>
    </lineage>
</organism>
<evidence type="ECO:0000313" key="3">
    <source>
        <dbReference type="EMBL" id="GBF98887.1"/>
    </source>
</evidence>
<reference evidence="3 4" key="1">
    <citation type="journal article" date="2018" name="Sci. Rep.">
        <title>Raphidocelis subcapitata (=Pseudokirchneriella subcapitata) provides an insight into genome evolution and environmental adaptations in the Sphaeropleales.</title>
        <authorList>
            <person name="Suzuki S."/>
            <person name="Yamaguchi H."/>
            <person name="Nakajima N."/>
            <person name="Kawachi M."/>
        </authorList>
    </citation>
    <scope>NUCLEOTIDE SEQUENCE [LARGE SCALE GENOMIC DNA]</scope>
    <source>
        <strain evidence="3 4">NIES-35</strain>
    </source>
</reference>
<dbReference type="GO" id="GO:0005783">
    <property type="term" value="C:endoplasmic reticulum"/>
    <property type="evidence" value="ECO:0007669"/>
    <property type="project" value="TreeGrafter"/>
</dbReference>
<evidence type="ECO:0008006" key="5">
    <source>
        <dbReference type="Google" id="ProtNLM"/>
    </source>
</evidence>
<dbReference type="FunCoup" id="A0A2V0PNA2">
    <property type="interactions" value="1345"/>
</dbReference>
<keyword evidence="1" id="KW-0812">Transmembrane</keyword>
<evidence type="ECO:0000256" key="1">
    <source>
        <dbReference type="SAM" id="Phobius"/>
    </source>
</evidence>
<dbReference type="STRING" id="307507.A0A2V0PNA2"/>
<dbReference type="InParanoid" id="A0A2V0PNA2"/>
<comment type="caution">
    <text evidence="3">The sequence shown here is derived from an EMBL/GenBank/DDBJ whole genome shotgun (WGS) entry which is preliminary data.</text>
</comment>
<keyword evidence="4" id="KW-1185">Reference proteome</keyword>
<protein>
    <recommendedName>
        <fullName evidence="5">Translocon-associated protein subunit beta</fullName>
    </recommendedName>
</protein>
<evidence type="ECO:0000313" key="4">
    <source>
        <dbReference type="Proteomes" id="UP000247498"/>
    </source>
</evidence>
<sequence length="224" mass="23966">MAQWKAILLFGLVLSAACLRPAAAEEAEDADDEDYAEAERAHLIVRKWFKEERAVQGRNLTVHLELYNAGSTTANSVELVDADIPEGFELVEGSGRASFAKVAVGSSAAHSYVVKVAAAEGFATFEPAKVTYKADADGEEQTTVSTPAYVEAITAVQELQHYALIGGKYASLGMMRTSRDWFTAFAVLAVLGAALGGNSAYKGVSTARTNQRRKKALAELEKDA</sequence>
<dbReference type="PANTHER" id="PTHR12861">
    <property type="entry name" value="TRANSLOCON-ASSOCIATED PROTEIN, BETA SUBUNIT PRECURSOR TRAP-BETA SIGNAL SEQUENCE RECEPTOR BETA SUBUNIT"/>
    <property type="match status" value="1"/>
</dbReference>
<keyword evidence="2" id="KW-0732">Signal</keyword>
<dbReference type="PROSITE" id="PS51257">
    <property type="entry name" value="PROKAR_LIPOPROTEIN"/>
    <property type="match status" value="1"/>
</dbReference>
<keyword evidence="1" id="KW-0472">Membrane</keyword>
<dbReference type="EMBL" id="BDRX01000138">
    <property type="protein sequence ID" value="GBF98887.1"/>
    <property type="molecule type" value="Genomic_DNA"/>
</dbReference>
<gene>
    <name evidence="3" type="ORF">Rsub_11525</name>
</gene>
<evidence type="ECO:0000256" key="2">
    <source>
        <dbReference type="SAM" id="SignalP"/>
    </source>
</evidence>
<dbReference type="PANTHER" id="PTHR12861:SF3">
    <property type="entry name" value="TRANSLOCON-ASSOCIATED PROTEIN SUBUNIT BETA"/>
    <property type="match status" value="1"/>
</dbReference>
<proteinExistence type="predicted"/>
<accession>A0A2V0PNA2</accession>
<dbReference type="OrthoDB" id="5860827at2759"/>
<name>A0A2V0PNA2_9CHLO</name>
<dbReference type="Proteomes" id="UP000247498">
    <property type="component" value="Unassembled WGS sequence"/>
</dbReference>
<feature type="signal peptide" evidence="2">
    <location>
        <begin position="1"/>
        <end position="24"/>
    </location>
</feature>
<dbReference type="AlphaFoldDB" id="A0A2V0PNA2"/>